<keyword evidence="1" id="KW-0812">Transmembrane</keyword>
<evidence type="ECO:0000313" key="3">
    <source>
        <dbReference type="Proteomes" id="UP000016496"/>
    </source>
</evidence>
<evidence type="ECO:0000313" key="2">
    <source>
        <dbReference type="EMBL" id="ERI80810.1"/>
    </source>
</evidence>
<feature type="transmembrane region" description="Helical" evidence="1">
    <location>
        <begin position="15"/>
        <end position="37"/>
    </location>
</feature>
<accession>U2C8G7</accession>
<organism evidence="2 3">
    <name type="scientific">Bacteroides pyogenes F0041</name>
    <dbReference type="NCBI Taxonomy" id="1321819"/>
    <lineage>
        <taxon>Bacteria</taxon>
        <taxon>Pseudomonadati</taxon>
        <taxon>Bacteroidota</taxon>
        <taxon>Bacteroidia</taxon>
        <taxon>Bacteroidales</taxon>
        <taxon>Bacteroidaceae</taxon>
        <taxon>Bacteroides</taxon>
    </lineage>
</organism>
<comment type="caution">
    <text evidence="2">The sequence shown here is derived from an EMBL/GenBank/DDBJ whole genome shotgun (WGS) entry which is preliminary data.</text>
</comment>
<dbReference type="Proteomes" id="UP000016496">
    <property type="component" value="Unassembled WGS sequence"/>
</dbReference>
<gene>
    <name evidence="2" type="ORF">HMPREF1981_03614</name>
</gene>
<protein>
    <submittedName>
        <fullName evidence="2">Uncharacterized protein</fullName>
    </submittedName>
</protein>
<dbReference type="AlphaFoldDB" id="U2C8G7"/>
<keyword evidence="1" id="KW-1133">Transmembrane helix</keyword>
<keyword evidence="1" id="KW-0472">Membrane</keyword>
<dbReference type="HOGENOM" id="CLU_3285205_0_0_10"/>
<sequence>MQGSVEACSGGGRKIIAGCGLIYPSFPLLFSPGLLTFRHR</sequence>
<name>U2C8G7_9BACE</name>
<reference evidence="2 3" key="1">
    <citation type="submission" date="2013-08" db="EMBL/GenBank/DDBJ databases">
        <authorList>
            <person name="Weinstock G."/>
            <person name="Sodergren E."/>
            <person name="Wylie T."/>
            <person name="Fulton L."/>
            <person name="Fulton R."/>
            <person name="Fronick C."/>
            <person name="O'Laughlin M."/>
            <person name="Godfrey J."/>
            <person name="Miner T."/>
            <person name="Herter B."/>
            <person name="Appelbaum E."/>
            <person name="Cordes M."/>
            <person name="Lek S."/>
            <person name="Wollam A."/>
            <person name="Pepin K.H."/>
            <person name="Palsikar V.B."/>
            <person name="Mitreva M."/>
            <person name="Wilson R.K."/>
        </authorList>
    </citation>
    <scope>NUCLEOTIDE SEQUENCE [LARGE SCALE GENOMIC DNA]</scope>
    <source>
        <strain evidence="2 3">F0041</strain>
    </source>
</reference>
<dbReference type="EMBL" id="AWSV01000183">
    <property type="protein sequence ID" value="ERI80810.1"/>
    <property type="molecule type" value="Genomic_DNA"/>
</dbReference>
<dbReference type="PATRIC" id="fig|1321819.3.peg.3330"/>
<proteinExistence type="predicted"/>
<evidence type="ECO:0000256" key="1">
    <source>
        <dbReference type="SAM" id="Phobius"/>
    </source>
</evidence>